<dbReference type="Proteomes" id="UP000887569">
    <property type="component" value="Unplaced"/>
</dbReference>
<evidence type="ECO:0000313" key="2">
    <source>
        <dbReference type="WBParaSite" id="PgE012_g003_t01"/>
    </source>
</evidence>
<evidence type="ECO:0000313" key="1">
    <source>
        <dbReference type="Proteomes" id="UP000887569"/>
    </source>
</evidence>
<organism evidence="1 2">
    <name type="scientific">Parascaris univalens</name>
    <name type="common">Nematode worm</name>
    <dbReference type="NCBI Taxonomy" id="6257"/>
    <lineage>
        <taxon>Eukaryota</taxon>
        <taxon>Metazoa</taxon>
        <taxon>Ecdysozoa</taxon>
        <taxon>Nematoda</taxon>
        <taxon>Chromadorea</taxon>
        <taxon>Rhabditida</taxon>
        <taxon>Spirurina</taxon>
        <taxon>Ascaridomorpha</taxon>
        <taxon>Ascaridoidea</taxon>
        <taxon>Ascarididae</taxon>
        <taxon>Parascaris</taxon>
    </lineage>
</organism>
<protein>
    <submittedName>
        <fullName evidence="2">Uncharacterized protein</fullName>
    </submittedName>
</protein>
<accession>A0A915A230</accession>
<sequence length="99" mass="11734">MYLELKICKPGNENFTLATRTHKNKRRQGYYDQVSGPYHLFNFATDNTSRIRETIQCIGLVKRLSLSFCLFSLEPVELFFHLGLVQNMRQISLWIMFRV</sequence>
<proteinExistence type="predicted"/>
<keyword evidence="1" id="KW-1185">Reference proteome</keyword>
<dbReference type="WBParaSite" id="PgE012_g003_t01">
    <property type="protein sequence ID" value="PgE012_g003_t01"/>
    <property type="gene ID" value="PgE012_g003"/>
</dbReference>
<reference evidence="2" key="1">
    <citation type="submission" date="2022-11" db="UniProtKB">
        <authorList>
            <consortium name="WormBaseParasite"/>
        </authorList>
    </citation>
    <scope>IDENTIFICATION</scope>
</reference>
<name>A0A915A230_PARUN</name>
<dbReference type="AlphaFoldDB" id="A0A915A230"/>